<evidence type="ECO:0000256" key="2">
    <source>
        <dbReference type="ARBA" id="ARBA00023125"/>
    </source>
</evidence>
<comment type="similarity">
    <text evidence="1">Belongs to the 'phage' integrase family.</text>
</comment>
<dbReference type="Proteomes" id="UP000238937">
    <property type="component" value="Unassembled WGS sequence"/>
</dbReference>
<dbReference type="AlphaFoldDB" id="A0A2T1FA85"/>
<gene>
    <name evidence="7" type="ORF">C7B77_27090</name>
</gene>
<accession>A0A2T1FA85</accession>
<dbReference type="InterPro" id="IPR002104">
    <property type="entry name" value="Integrase_catalytic"/>
</dbReference>
<dbReference type="InterPro" id="IPR011010">
    <property type="entry name" value="DNA_brk_join_enz"/>
</dbReference>
<evidence type="ECO:0000256" key="3">
    <source>
        <dbReference type="ARBA" id="ARBA00023172"/>
    </source>
</evidence>
<dbReference type="OrthoDB" id="550438at2"/>
<dbReference type="InterPro" id="IPR050090">
    <property type="entry name" value="Tyrosine_recombinase_XerCD"/>
</dbReference>
<dbReference type="InterPro" id="IPR013762">
    <property type="entry name" value="Integrase-like_cat_sf"/>
</dbReference>
<reference evidence="7 8" key="1">
    <citation type="submission" date="2018-03" db="EMBL/GenBank/DDBJ databases">
        <title>The ancient ancestry and fast evolution of plastids.</title>
        <authorList>
            <person name="Moore K.R."/>
            <person name="Magnabosco C."/>
            <person name="Momper L."/>
            <person name="Gold D.A."/>
            <person name="Bosak T."/>
            <person name="Fournier G.P."/>
        </authorList>
    </citation>
    <scope>NUCLEOTIDE SEQUENCE [LARGE SCALE GENOMIC DNA]</scope>
    <source>
        <strain evidence="7 8">CCALA 037</strain>
    </source>
</reference>
<dbReference type="PROSITE" id="PS51900">
    <property type="entry name" value="CB"/>
    <property type="match status" value="1"/>
</dbReference>
<dbReference type="Gene3D" id="1.10.443.10">
    <property type="entry name" value="Intergrase catalytic core"/>
    <property type="match status" value="1"/>
</dbReference>
<dbReference type="InterPro" id="IPR044068">
    <property type="entry name" value="CB"/>
</dbReference>
<keyword evidence="8" id="KW-1185">Reference proteome</keyword>
<dbReference type="GO" id="GO:0015074">
    <property type="term" value="P:DNA integration"/>
    <property type="evidence" value="ECO:0007669"/>
    <property type="project" value="InterPro"/>
</dbReference>
<dbReference type="InterPro" id="IPR010998">
    <property type="entry name" value="Integrase_recombinase_N"/>
</dbReference>
<comment type="caution">
    <text evidence="7">The sequence shown here is derived from an EMBL/GenBank/DDBJ whole genome shotgun (WGS) entry which is preliminary data.</text>
</comment>
<dbReference type="PROSITE" id="PS51898">
    <property type="entry name" value="TYR_RECOMBINASE"/>
    <property type="match status" value="1"/>
</dbReference>
<feature type="non-terminal residue" evidence="7">
    <location>
        <position position="312"/>
    </location>
</feature>
<dbReference type="EMBL" id="PVWO01000609">
    <property type="protein sequence ID" value="PSB41856.1"/>
    <property type="molecule type" value="Genomic_DNA"/>
</dbReference>
<evidence type="ECO:0000313" key="8">
    <source>
        <dbReference type="Proteomes" id="UP000238937"/>
    </source>
</evidence>
<proteinExistence type="inferred from homology"/>
<name>A0A2T1FA85_9CYAN</name>
<dbReference type="GO" id="GO:0003677">
    <property type="term" value="F:DNA binding"/>
    <property type="evidence" value="ECO:0007669"/>
    <property type="project" value="UniProtKB-UniRule"/>
</dbReference>
<sequence>MVSEITIVNSRSELATDVVRIPTDDLWAEFLKLQISDATKETYAAAIADFCQFANPEFEIERSIGWFLKLRQEEAIWIALKYKAQLQVDDFAPSTINVRLSAMKSLVNYARKLGQCGFNLADVKGVKAQTYRDTSGVSPEVFKLIIDTLDRSTKMGKRDYAILRLLWDNALRRFEVAGVSIKDYTDGKLWIKGKGKRQRESVDLSAKSIAAIEDWLGVRGSVNGVDPLFVALDNKCYGMRLSGRSIDRILKRTAQKAQATTKVLSPHRIRHSSITAVLDATNGDVRRVRKFSRHKKVETVIIYDENRLRDQG</sequence>
<organism evidence="7 8">
    <name type="scientific">Chamaesiphon polymorphus CCALA 037</name>
    <dbReference type="NCBI Taxonomy" id="2107692"/>
    <lineage>
        <taxon>Bacteria</taxon>
        <taxon>Bacillati</taxon>
        <taxon>Cyanobacteriota</taxon>
        <taxon>Cyanophyceae</taxon>
        <taxon>Gomontiellales</taxon>
        <taxon>Chamaesiphonaceae</taxon>
        <taxon>Chamaesiphon</taxon>
    </lineage>
</organism>
<dbReference type="Gene3D" id="1.10.150.130">
    <property type="match status" value="1"/>
</dbReference>
<evidence type="ECO:0000313" key="7">
    <source>
        <dbReference type="EMBL" id="PSB41856.1"/>
    </source>
</evidence>
<dbReference type="RefSeq" id="WP_106312360.1">
    <property type="nucleotide sequence ID" value="NZ_PVWO01000609.1"/>
</dbReference>
<feature type="domain" description="Tyr recombinase" evidence="5">
    <location>
        <begin position="132"/>
        <end position="312"/>
    </location>
</feature>
<dbReference type="GO" id="GO:0006310">
    <property type="term" value="P:DNA recombination"/>
    <property type="evidence" value="ECO:0007669"/>
    <property type="project" value="UniProtKB-KW"/>
</dbReference>
<evidence type="ECO:0000256" key="4">
    <source>
        <dbReference type="PROSITE-ProRule" id="PRU01248"/>
    </source>
</evidence>
<dbReference type="SUPFAM" id="SSF56349">
    <property type="entry name" value="DNA breaking-rejoining enzymes"/>
    <property type="match status" value="1"/>
</dbReference>
<keyword evidence="2 4" id="KW-0238">DNA-binding</keyword>
<evidence type="ECO:0000259" key="6">
    <source>
        <dbReference type="PROSITE" id="PS51900"/>
    </source>
</evidence>
<dbReference type="Pfam" id="PF00589">
    <property type="entry name" value="Phage_integrase"/>
    <property type="match status" value="1"/>
</dbReference>
<dbReference type="PANTHER" id="PTHR30349:SF64">
    <property type="entry name" value="PROPHAGE INTEGRASE INTD-RELATED"/>
    <property type="match status" value="1"/>
</dbReference>
<feature type="domain" description="Core-binding (CB)" evidence="6">
    <location>
        <begin position="21"/>
        <end position="111"/>
    </location>
</feature>
<dbReference type="PANTHER" id="PTHR30349">
    <property type="entry name" value="PHAGE INTEGRASE-RELATED"/>
    <property type="match status" value="1"/>
</dbReference>
<evidence type="ECO:0000259" key="5">
    <source>
        <dbReference type="PROSITE" id="PS51898"/>
    </source>
</evidence>
<dbReference type="CDD" id="cd01195">
    <property type="entry name" value="INT_C_like_5"/>
    <property type="match status" value="1"/>
</dbReference>
<protein>
    <submittedName>
        <fullName evidence="7">Integrase</fullName>
    </submittedName>
</protein>
<keyword evidence="3" id="KW-0233">DNA recombination</keyword>
<evidence type="ECO:0000256" key="1">
    <source>
        <dbReference type="ARBA" id="ARBA00008857"/>
    </source>
</evidence>